<keyword evidence="2" id="KW-1185">Reference proteome</keyword>
<dbReference type="Proteomes" id="UP001234989">
    <property type="component" value="Chromosome 1"/>
</dbReference>
<gene>
    <name evidence="1" type="ORF">MTR67_004014</name>
</gene>
<name>A0AAF0TA63_SOLVR</name>
<protein>
    <submittedName>
        <fullName evidence="1">Uncharacterized protein</fullName>
    </submittedName>
</protein>
<dbReference type="EMBL" id="CP133612">
    <property type="protein sequence ID" value="WMV10629.1"/>
    <property type="molecule type" value="Genomic_DNA"/>
</dbReference>
<evidence type="ECO:0000313" key="2">
    <source>
        <dbReference type="Proteomes" id="UP001234989"/>
    </source>
</evidence>
<reference evidence="1" key="1">
    <citation type="submission" date="2023-08" db="EMBL/GenBank/DDBJ databases">
        <title>A de novo genome assembly of Solanum verrucosum Schlechtendal, a Mexican diploid species geographically isolated from the other diploid A-genome species in potato relatives.</title>
        <authorList>
            <person name="Hosaka K."/>
        </authorList>
    </citation>
    <scope>NUCLEOTIDE SEQUENCE</scope>
    <source>
        <tissue evidence="1">Young leaves</tissue>
    </source>
</reference>
<organism evidence="1 2">
    <name type="scientific">Solanum verrucosum</name>
    <dbReference type="NCBI Taxonomy" id="315347"/>
    <lineage>
        <taxon>Eukaryota</taxon>
        <taxon>Viridiplantae</taxon>
        <taxon>Streptophyta</taxon>
        <taxon>Embryophyta</taxon>
        <taxon>Tracheophyta</taxon>
        <taxon>Spermatophyta</taxon>
        <taxon>Magnoliopsida</taxon>
        <taxon>eudicotyledons</taxon>
        <taxon>Gunneridae</taxon>
        <taxon>Pentapetalae</taxon>
        <taxon>asterids</taxon>
        <taxon>lamiids</taxon>
        <taxon>Solanales</taxon>
        <taxon>Solanaceae</taxon>
        <taxon>Solanoideae</taxon>
        <taxon>Solaneae</taxon>
        <taxon>Solanum</taxon>
    </lineage>
</organism>
<evidence type="ECO:0000313" key="1">
    <source>
        <dbReference type="EMBL" id="WMV10629.1"/>
    </source>
</evidence>
<accession>A0AAF0TA63</accession>
<dbReference type="AlphaFoldDB" id="A0AAF0TA63"/>
<sequence>MSLSWHSEIVCWQVMLDRLP</sequence>
<proteinExistence type="predicted"/>